<dbReference type="CDD" id="cd07750">
    <property type="entry name" value="PolyPPase_VTC_like"/>
    <property type="match status" value="1"/>
</dbReference>
<sequence length="237" mass="28325">MANQYIFQRVEKKYQLTPEQYNAFLHAIQTRIQQDEYGLHTIHNIYYDTPYYDLIRDSIEKPKYKEKFRVRGYGRITDDSPVFLEIKKKYSGVVYKRRTSLPMSRARLFLETGLLPENSDQIMQEIAYFMQFHHPEPKVYLAYDRIAYVGTDIPELRITIDRNIRSRYHRLELDYDKDCHILNNQIYLMEIKVPAAYPLWLADILCNLQIYPISFSKYGAVYTNSVKSGELHPWLEA</sequence>
<reference evidence="2 3" key="1">
    <citation type="journal article" date="2021" name="ISME Commun">
        <title>Automated analysis of genomic sequences facilitates high-throughput and comprehensive description of bacteria.</title>
        <authorList>
            <person name="Hitch T.C.A."/>
        </authorList>
    </citation>
    <scope>NUCLEOTIDE SEQUENCE [LARGE SCALE GENOMIC DNA]</scope>
    <source>
        <strain evidence="2 3">Sanger_03</strain>
    </source>
</reference>
<dbReference type="InterPro" id="IPR042267">
    <property type="entry name" value="VTC_sf"/>
</dbReference>
<dbReference type="Pfam" id="PF09359">
    <property type="entry name" value="VTC"/>
    <property type="match status" value="1"/>
</dbReference>
<proteinExistence type="predicted"/>
<feature type="domain" description="VTC" evidence="1">
    <location>
        <begin position="9"/>
        <end position="220"/>
    </location>
</feature>
<dbReference type="RefSeq" id="WP_158371103.1">
    <property type="nucleotide sequence ID" value="NZ_JAOQJU010000019.1"/>
</dbReference>
<accession>A0ABT2RQ75</accession>
<evidence type="ECO:0000259" key="1">
    <source>
        <dbReference type="Pfam" id="PF09359"/>
    </source>
</evidence>
<evidence type="ECO:0000313" key="3">
    <source>
        <dbReference type="Proteomes" id="UP001652431"/>
    </source>
</evidence>
<protein>
    <submittedName>
        <fullName evidence="2">Polyphosphate polymerase domain-containing protein</fullName>
    </submittedName>
</protein>
<keyword evidence="3" id="KW-1185">Reference proteome</keyword>
<name>A0ABT2RQ75_9FIRM</name>
<organism evidence="2 3">
    <name type="scientific">Dorea acetigenes</name>
    <dbReference type="NCBI Taxonomy" id="2981787"/>
    <lineage>
        <taxon>Bacteria</taxon>
        <taxon>Bacillati</taxon>
        <taxon>Bacillota</taxon>
        <taxon>Clostridia</taxon>
        <taxon>Lachnospirales</taxon>
        <taxon>Lachnospiraceae</taxon>
        <taxon>Dorea</taxon>
    </lineage>
</organism>
<dbReference type="Gene3D" id="3.20.100.30">
    <property type="entry name" value="VTC, catalytic tunnel domain"/>
    <property type="match status" value="1"/>
</dbReference>
<dbReference type="Proteomes" id="UP001652431">
    <property type="component" value="Unassembled WGS sequence"/>
</dbReference>
<comment type="caution">
    <text evidence="2">The sequence shown here is derived from an EMBL/GenBank/DDBJ whole genome shotgun (WGS) entry which is preliminary data.</text>
</comment>
<dbReference type="InterPro" id="IPR018966">
    <property type="entry name" value="VTC_domain"/>
</dbReference>
<dbReference type="EMBL" id="JAOQJU010000019">
    <property type="protein sequence ID" value="MCU6687411.1"/>
    <property type="molecule type" value="Genomic_DNA"/>
</dbReference>
<gene>
    <name evidence="2" type="ORF">OCV99_12860</name>
</gene>
<evidence type="ECO:0000313" key="2">
    <source>
        <dbReference type="EMBL" id="MCU6687411.1"/>
    </source>
</evidence>